<keyword evidence="7" id="KW-0346">Stress response</keyword>
<keyword evidence="5" id="KW-0378">Hydrolase</keyword>
<reference evidence="8 9" key="1">
    <citation type="submission" date="2020-06" db="EMBL/GenBank/DDBJ databases">
        <title>Actinomadura xiongansis sp. nov., isolated from soil of Baiyangdian.</title>
        <authorList>
            <person name="Zhang X."/>
        </authorList>
    </citation>
    <scope>NUCLEOTIDE SEQUENCE [LARGE SCALE GENOMIC DNA]</scope>
    <source>
        <strain evidence="8 9">HBUM206468</strain>
    </source>
</reference>
<proteinExistence type="inferred from homology"/>
<comment type="similarity">
    <text evidence="1">Belongs to the HicA mRNA interferase family.</text>
</comment>
<protein>
    <submittedName>
        <fullName evidence="8">Type II toxin-antitoxin system HicA family toxin</fullName>
    </submittedName>
</protein>
<evidence type="ECO:0000313" key="8">
    <source>
        <dbReference type="EMBL" id="MBC6464646.1"/>
    </source>
</evidence>
<dbReference type="Gene3D" id="3.30.920.30">
    <property type="entry name" value="Hypothetical protein"/>
    <property type="match status" value="1"/>
</dbReference>
<name>A0ABR7LIK2_9ACTN</name>
<evidence type="ECO:0000256" key="2">
    <source>
        <dbReference type="ARBA" id="ARBA00022649"/>
    </source>
</evidence>
<keyword evidence="6" id="KW-0694">RNA-binding</keyword>
<evidence type="ECO:0000313" key="9">
    <source>
        <dbReference type="Proteomes" id="UP000805614"/>
    </source>
</evidence>
<dbReference type="SUPFAM" id="SSF54786">
    <property type="entry name" value="YcfA/nrd intein domain"/>
    <property type="match status" value="1"/>
</dbReference>
<dbReference type="Proteomes" id="UP000805614">
    <property type="component" value="Unassembled WGS sequence"/>
</dbReference>
<evidence type="ECO:0000256" key="7">
    <source>
        <dbReference type="ARBA" id="ARBA00023016"/>
    </source>
</evidence>
<dbReference type="EMBL" id="JABVEC010000002">
    <property type="protein sequence ID" value="MBC6464646.1"/>
    <property type="molecule type" value="Genomic_DNA"/>
</dbReference>
<organism evidence="8 9">
    <name type="scientific">Actinomadura alba</name>
    <dbReference type="NCBI Taxonomy" id="406431"/>
    <lineage>
        <taxon>Bacteria</taxon>
        <taxon>Bacillati</taxon>
        <taxon>Actinomycetota</taxon>
        <taxon>Actinomycetes</taxon>
        <taxon>Streptosporangiales</taxon>
        <taxon>Thermomonosporaceae</taxon>
        <taxon>Actinomadura</taxon>
    </lineage>
</organism>
<evidence type="ECO:0000256" key="4">
    <source>
        <dbReference type="ARBA" id="ARBA00022759"/>
    </source>
</evidence>
<sequence length="80" mass="8976">MSNPFPSLDRRRMLRVLRSLGYEEVRRRGSHCRLEAEGRPSLTFAFHDGVSLAPGVVRDILVKQVGLDVDEALKVVNGDD</sequence>
<evidence type="ECO:0000256" key="6">
    <source>
        <dbReference type="ARBA" id="ARBA00022884"/>
    </source>
</evidence>
<keyword evidence="3" id="KW-0540">Nuclease</keyword>
<evidence type="ECO:0000256" key="1">
    <source>
        <dbReference type="ARBA" id="ARBA00006620"/>
    </source>
</evidence>
<keyword evidence="2" id="KW-1277">Toxin-antitoxin system</keyword>
<keyword evidence="9" id="KW-1185">Reference proteome</keyword>
<dbReference type="InterPro" id="IPR038570">
    <property type="entry name" value="HicA_sf"/>
</dbReference>
<dbReference type="Pfam" id="PF07927">
    <property type="entry name" value="HicA_toxin"/>
    <property type="match status" value="1"/>
</dbReference>
<keyword evidence="4" id="KW-0255">Endonuclease</keyword>
<comment type="caution">
    <text evidence="8">The sequence shown here is derived from an EMBL/GenBank/DDBJ whole genome shotgun (WGS) entry which is preliminary data.</text>
</comment>
<dbReference type="InterPro" id="IPR012933">
    <property type="entry name" value="HicA_mRNA_interferase"/>
</dbReference>
<accession>A0ABR7LIK2</accession>
<evidence type="ECO:0000256" key="3">
    <source>
        <dbReference type="ARBA" id="ARBA00022722"/>
    </source>
</evidence>
<gene>
    <name evidence="8" type="ORF">HKK74_03925</name>
</gene>
<evidence type="ECO:0000256" key="5">
    <source>
        <dbReference type="ARBA" id="ARBA00022801"/>
    </source>
</evidence>